<feature type="non-terminal residue" evidence="2">
    <location>
        <position position="92"/>
    </location>
</feature>
<keyword evidence="1" id="KW-0472">Membrane</keyword>
<evidence type="ECO:0000313" key="2">
    <source>
        <dbReference type="EMBL" id="KAG6006641.1"/>
    </source>
</evidence>
<accession>A0A9P7T029</accession>
<dbReference type="Proteomes" id="UP000748025">
    <property type="component" value="Unassembled WGS sequence"/>
</dbReference>
<reference evidence="2" key="1">
    <citation type="journal article" date="2020" name="bioRxiv">
        <title>Whole genome comparisons of ergot fungi reveals the divergence and evolution of species within the genus Claviceps are the result of varying mechanisms driving genome evolution and host range expansion.</title>
        <authorList>
            <person name="Wyka S.A."/>
            <person name="Mondo S.J."/>
            <person name="Liu M."/>
            <person name="Dettman J."/>
            <person name="Nalam V."/>
            <person name="Broders K.D."/>
        </authorList>
    </citation>
    <scope>NUCLEOTIDE SEQUENCE</scope>
    <source>
        <strain evidence="2">CCC 602</strain>
    </source>
</reference>
<organism evidence="2 3">
    <name type="scientific">Claviceps pusilla</name>
    <dbReference type="NCBI Taxonomy" id="123648"/>
    <lineage>
        <taxon>Eukaryota</taxon>
        <taxon>Fungi</taxon>
        <taxon>Dikarya</taxon>
        <taxon>Ascomycota</taxon>
        <taxon>Pezizomycotina</taxon>
        <taxon>Sordariomycetes</taxon>
        <taxon>Hypocreomycetidae</taxon>
        <taxon>Hypocreales</taxon>
        <taxon>Clavicipitaceae</taxon>
        <taxon>Claviceps</taxon>
    </lineage>
</organism>
<proteinExistence type="predicted"/>
<feature type="transmembrane region" description="Helical" evidence="1">
    <location>
        <begin position="70"/>
        <end position="88"/>
    </location>
</feature>
<evidence type="ECO:0000313" key="3">
    <source>
        <dbReference type="Proteomes" id="UP000748025"/>
    </source>
</evidence>
<dbReference type="OrthoDB" id="5090196at2759"/>
<keyword evidence="3" id="KW-1185">Reference proteome</keyword>
<dbReference type="EMBL" id="SRPW01001122">
    <property type="protein sequence ID" value="KAG6006641.1"/>
    <property type="molecule type" value="Genomic_DNA"/>
</dbReference>
<name>A0A9P7T029_9HYPO</name>
<comment type="caution">
    <text evidence="2">The sequence shown here is derived from an EMBL/GenBank/DDBJ whole genome shotgun (WGS) entry which is preliminary data.</text>
</comment>
<protein>
    <submittedName>
        <fullName evidence="2">Uncharacterized protein</fullName>
    </submittedName>
</protein>
<gene>
    <name evidence="2" type="ORF">E4U43_000416</name>
</gene>
<dbReference type="AlphaFoldDB" id="A0A9P7T029"/>
<keyword evidence="1" id="KW-0812">Transmembrane</keyword>
<evidence type="ECO:0000256" key="1">
    <source>
        <dbReference type="SAM" id="Phobius"/>
    </source>
</evidence>
<keyword evidence="1" id="KW-1133">Transmembrane helix</keyword>
<sequence length="92" mass="9764">MASSRPSVTWRLASRLVGTNGRPVCGGGAAAASTTSPLSSTWRSTCRQHQQRRLYSVGGSPSGNKDKVKFWPFLAVVAIGSAGYVGLVNRRK</sequence>